<keyword evidence="3" id="KW-1185">Reference proteome</keyword>
<keyword evidence="1" id="KW-0175">Coiled coil</keyword>
<proteinExistence type="predicted"/>
<dbReference type="RefSeq" id="WP_047003750.1">
    <property type="nucleotide sequence ID" value="NZ_LBHB01000002.1"/>
</dbReference>
<comment type="caution">
    <text evidence="2">The sequence shown here is derived from an EMBL/GenBank/DDBJ whole genome shotgun (WGS) entry which is preliminary data.</text>
</comment>
<dbReference type="EMBL" id="LBHB01000002">
    <property type="protein sequence ID" value="KLE34104.1"/>
    <property type="molecule type" value="Genomic_DNA"/>
</dbReference>
<organism evidence="2 3">
    <name type="scientific">Aurantiacibacter luteus</name>
    <dbReference type="NCBI Taxonomy" id="1581420"/>
    <lineage>
        <taxon>Bacteria</taxon>
        <taxon>Pseudomonadati</taxon>
        <taxon>Pseudomonadota</taxon>
        <taxon>Alphaproteobacteria</taxon>
        <taxon>Sphingomonadales</taxon>
        <taxon>Erythrobacteraceae</taxon>
        <taxon>Aurantiacibacter</taxon>
    </lineage>
</organism>
<evidence type="ECO:0000313" key="2">
    <source>
        <dbReference type="EMBL" id="KLE34104.1"/>
    </source>
</evidence>
<dbReference type="AlphaFoldDB" id="A0A0G9MU47"/>
<dbReference type="PATRIC" id="fig|1581420.6.peg.1511"/>
<gene>
    <name evidence="2" type="ORF">AAW00_07400</name>
</gene>
<name>A0A0G9MU47_9SPHN</name>
<reference evidence="2 3" key="1">
    <citation type="submission" date="2015-04" db="EMBL/GenBank/DDBJ databases">
        <title>The draft genome sequence of Erythrobacter luteus KA37.</title>
        <authorList>
            <person name="Zhuang L."/>
            <person name="Liu Y."/>
            <person name="Shao Z."/>
        </authorList>
    </citation>
    <scope>NUCLEOTIDE SEQUENCE [LARGE SCALE GENOMIC DNA]</scope>
    <source>
        <strain evidence="2 3">KA37</strain>
    </source>
</reference>
<accession>A0A0G9MU47</accession>
<sequence length="63" mass="6892">MTTPTEAKLKHELGNAQQKAQALEGMVKRAADQLDALADADCEASAKDKAHQQAERMRKIIES</sequence>
<evidence type="ECO:0000313" key="3">
    <source>
        <dbReference type="Proteomes" id="UP000053464"/>
    </source>
</evidence>
<dbReference type="Proteomes" id="UP000053464">
    <property type="component" value="Unassembled WGS sequence"/>
</dbReference>
<evidence type="ECO:0000256" key="1">
    <source>
        <dbReference type="SAM" id="Coils"/>
    </source>
</evidence>
<protein>
    <submittedName>
        <fullName evidence="2">Uncharacterized protein</fullName>
    </submittedName>
</protein>
<feature type="coiled-coil region" evidence="1">
    <location>
        <begin position="6"/>
        <end position="40"/>
    </location>
</feature>